<evidence type="ECO:0000259" key="2">
    <source>
        <dbReference type="Pfam" id="PF08044"/>
    </source>
</evidence>
<dbReference type="Proteomes" id="UP000184471">
    <property type="component" value="Unassembled WGS sequence"/>
</dbReference>
<gene>
    <name evidence="3" type="ORF">SAMN05444351_1466</name>
</gene>
<dbReference type="OrthoDB" id="3625082at2"/>
<evidence type="ECO:0000313" key="4">
    <source>
        <dbReference type="Proteomes" id="UP000184471"/>
    </source>
</evidence>
<feature type="domain" description="DUF1707" evidence="2">
    <location>
        <begin position="13"/>
        <end position="65"/>
    </location>
</feature>
<dbReference type="RefSeq" id="WP_139252840.1">
    <property type="nucleotide sequence ID" value="NZ_FQVX01000001.1"/>
</dbReference>
<accession>A0A1M5FYQ2</accession>
<organism evidence="3 4">
    <name type="scientific">Geodermatophilus nigrescens</name>
    <dbReference type="NCBI Taxonomy" id="1070870"/>
    <lineage>
        <taxon>Bacteria</taxon>
        <taxon>Bacillati</taxon>
        <taxon>Actinomycetota</taxon>
        <taxon>Actinomycetes</taxon>
        <taxon>Geodermatophilales</taxon>
        <taxon>Geodermatophilaceae</taxon>
        <taxon>Geodermatophilus</taxon>
    </lineage>
</organism>
<keyword evidence="1" id="KW-1133">Transmembrane helix</keyword>
<reference evidence="3 4" key="1">
    <citation type="submission" date="2016-11" db="EMBL/GenBank/DDBJ databases">
        <authorList>
            <person name="Jaros S."/>
            <person name="Januszkiewicz K."/>
            <person name="Wedrychowicz H."/>
        </authorList>
    </citation>
    <scope>NUCLEOTIDE SEQUENCE [LARGE SCALE GENOMIC DNA]</scope>
    <source>
        <strain evidence="3 4">DSM 45408</strain>
    </source>
</reference>
<keyword evidence="1" id="KW-0472">Membrane</keyword>
<dbReference type="EMBL" id="FQVX01000001">
    <property type="protein sequence ID" value="SHF96606.1"/>
    <property type="molecule type" value="Genomic_DNA"/>
</dbReference>
<protein>
    <recommendedName>
        <fullName evidence="2">DUF1707 domain-containing protein</fullName>
    </recommendedName>
</protein>
<dbReference type="InterPro" id="IPR012551">
    <property type="entry name" value="DUF1707_SHOCT-like"/>
</dbReference>
<keyword evidence="1" id="KW-0812">Transmembrane</keyword>
<proteinExistence type="predicted"/>
<evidence type="ECO:0000313" key="3">
    <source>
        <dbReference type="EMBL" id="SHF96606.1"/>
    </source>
</evidence>
<dbReference type="STRING" id="1070870.SAMN05444351_1466"/>
<sequence length="152" mass="15308">MDATGMPQQAPPMRAADSDRAATVHALQDAVARGLLTPDEGSDRMAAAFAAVHLRDLPPLTADLPAAAPVRLGPPGWRPLGSMAWEQVRATVAGARSGGPAAVRLAIAAVVALVLLATLVSLVVHGLADGLGMDGPGDHGFGGPDFDGPGRD</sequence>
<feature type="transmembrane region" description="Helical" evidence="1">
    <location>
        <begin position="105"/>
        <end position="128"/>
    </location>
</feature>
<dbReference type="AlphaFoldDB" id="A0A1M5FYQ2"/>
<keyword evidence="4" id="KW-1185">Reference proteome</keyword>
<dbReference type="Pfam" id="PF08044">
    <property type="entry name" value="DUF1707"/>
    <property type="match status" value="1"/>
</dbReference>
<evidence type="ECO:0000256" key="1">
    <source>
        <dbReference type="SAM" id="Phobius"/>
    </source>
</evidence>
<name>A0A1M5FYQ2_9ACTN</name>